<feature type="binding site" evidence="4">
    <location>
        <position position="67"/>
    </location>
    <ligand>
        <name>a divalent metal cation</name>
        <dbReference type="ChEBI" id="CHEBI:60240"/>
        <label>1</label>
    </ligand>
</feature>
<feature type="binding site" evidence="4">
    <location>
        <position position="66"/>
    </location>
    <ligand>
        <name>a divalent metal cation</name>
        <dbReference type="ChEBI" id="CHEBI:60240"/>
        <label>1</label>
    </ligand>
</feature>
<evidence type="ECO:0000256" key="2">
    <source>
        <dbReference type="ARBA" id="ARBA00022112"/>
    </source>
</evidence>
<dbReference type="OrthoDB" id="9792792at2"/>
<dbReference type="SUPFAM" id="SSF102705">
    <property type="entry name" value="NIF3 (NGG1p interacting factor 3)-like"/>
    <property type="match status" value="1"/>
</dbReference>
<dbReference type="GO" id="GO:0005737">
    <property type="term" value="C:cytoplasm"/>
    <property type="evidence" value="ECO:0007669"/>
    <property type="project" value="TreeGrafter"/>
</dbReference>
<accession>A0A3E2XPJ8</accession>
<dbReference type="PANTHER" id="PTHR13799">
    <property type="entry name" value="NGG1 INTERACTING FACTOR 3"/>
    <property type="match status" value="1"/>
</dbReference>
<evidence type="ECO:0000256" key="1">
    <source>
        <dbReference type="ARBA" id="ARBA00006964"/>
    </source>
</evidence>
<dbReference type="InterPro" id="IPR002678">
    <property type="entry name" value="DUF34/NIF3"/>
</dbReference>
<dbReference type="NCBIfam" id="TIGR00486">
    <property type="entry name" value="YbgI_SA1388"/>
    <property type="match status" value="1"/>
</dbReference>
<evidence type="ECO:0000313" key="6">
    <source>
        <dbReference type="Proteomes" id="UP000261231"/>
    </source>
</evidence>
<reference evidence="5 6" key="1">
    <citation type="submission" date="2018-08" db="EMBL/GenBank/DDBJ databases">
        <title>A genome reference for cultivated species of the human gut microbiota.</title>
        <authorList>
            <person name="Zou Y."/>
            <person name="Xue W."/>
            <person name="Luo G."/>
        </authorList>
    </citation>
    <scope>NUCLEOTIDE SEQUENCE [LARGE SCALE GENOMIC DNA]</scope>
    <source>
        <strain evidence="5 6">AM28-39</strain>
    </source>
</reference>
<evidence type="ECO:0000313" key="5">
    <source>
        <dbReference type="EMBL" id="RGC48793.1"/>
    </source>
</evidence>
<dbReference type="InterPro" id="IPR036069">
    <property type="entry name" value="DUF34/NIF3_sf"/>
</dbReference>
<sequence>MKMQSRDLIKKLEKLAPPEYAESWDNPGLLVGSADREVHKVYIALDADGGAVEKAVQCGCDMILTHHPLLFSAIKSIRDEDFIGHRLMMMIENKINYFAMHTNFDVAVMADIAADRLGLKNRMPLAMVRETESGLKGIGSSGTLDDELTLAELAALVRKAFDLPQVRCYGDPETTVRKISMCPGSGKGMDADVLKAGSQVFITGDVDHHYGIDCVEKEICVIDAGHHGLEHIFVPYMEQWLKENCPEIETVTDDNQSPFFVI</sequence>
<evidence type="ECO:0000256" key="3">
    <source>
        <dbReference type="ARBA" id="ARBA00022723"/>
    </source>
</evidence>
<feature type="binding site" evidence="4">
    <location>
        <position position="230"/>
    </location>
    <ligand>
        <name>a divalent metal cation</name>
        <dbReference type="ChEBI" id="CHEBI:60240"/>
        <label>1</label>
    </ligand>
</feature>
<gene>
    <name evidence="5" type="ORF">DW747_05855</name>
</gene>
<feature type="binding site" evidence="4">
    <location>
        <position position="226"/>
    </location>
    <ligand>
        <name>a divalent metal cation</name>
        <dbReference type="ChEBI" id="CHEBI:60240"/>
        <label>1</label>
    </ligand>
</feature>
<dbReference type="Gene3D" id="3.40.1390.30">
    <property type="entry name" value="NIF3 (NGG1p interacting factor 3)-like"/>
    <property type="match status" value="2"/>
</dbReference>
<dbReference type="GO" id="GO:0046872">
    <property type="term" value="F:metal ion binding"/>
    <property type="evidence" value="ECO:0007669"/>
    <property type="project" value="UniProtKB-KW"/>
</dbReference>
<evidence type="ECO:0000256" key="4">
    <source>
        <dbReference type="PIRSR" id="PIRSR602678-1"/>
    </source>
</evidence>
<dbReference type="PANTHER" id="PTHR13799:SF14">
    <property type="entry name" value="GTP CYCLOHYDROLASE 1 TYPE 2 HOMOLOG"/>
    <property type="match status" value="1"/>
</dbReference>
<protein>
    <recommendedName>
        <fullName evidence="2">GTP cyclohydrolase 1 type 2 homolog</fullName>
    </recommendedName>
</protein>
<dbReference type="FunFam" id="3.40.1390.30:FF:000001">
    <property type="entry name" value="GTP cyclohydrolase 1 type 2"/>
    <property type="match status" value="1"/>
</dbReference>
<proteinExistence type="inferred from homology"/>
<dbReference type="EMBL" id="QVFD01000004">
    <property type="protein sequence ID" value="RGC48793.1"/>
    <property type="molecule type" value="Genomic_DNA"/>
</dbReference>
<dbReference type="Proteomes" id="UP000261231">
    <property type="component" value="Unassembled WGS sequence"/>
</dbReference>
<keyword evidence="6" id="KW-1185">Reference proteome</keyword>
<comment type="caution">
    <text evidence="5">The sequence shown here is derived from an EMBL/GenBank/DDBJ whole genome shotgun (WGS) entry which is preliminary data.</text>
</comment>
<keyword evidence="3 4" id="KW-0479">Metal-binding</keyword>
<name>A0A3E2XPJ8_9FIRM</name>
<comment type="similarity">
    <text evidence="1">Belongs to the GTP cyclohydrolase I type 2/NIF3 family.</text>
</comment>
<dbReference type="Pfam" id="PF01784">
    <property type="entry name" value="DUF34_NIF3"/>
    <property type="match status" value="1"/>
</dbReference>
<organism evidence="5 6">
    <name type="scientific">Coprococcus catus</name>
    <dbReference type="NCBI Taxonomy" id="116085"/>
    <lineage>
        <taxon>Bacteria</taxon>
        <taxon>Bacillati</taxon>
        <taxon>Bacillota</taxon>
        <taxon>Clostridia</taxon>
        <taxon>Lachnospirales</taxon>
        <taxon>Lachnospiraceae</taxon>
        <taxon>Coprococcus</taxon>
    </lineage>
</organism>
<dbReference type="AlphaFoldDB" id="A0A3E2XPJ8"/>
<feature type="binding site" evidence="4">
    <location>
        <position position="105"/>
    </location>
    <ligand>
        <name>a divalent metal cation</name>
        <dbReference type="ChEBI" id="CHEBI:60240"/>
        <label>1</label>
    </ligand>
</feature>